<comment type="catalytic activity">
    <reaction evidence="9">
        <text>(2R)-3-phosphoglycerate + UDP-alpha-D-glucose = (2R)-2-O-(alpha-D-glucopyranosyl)-3-phospho-glycerate + UDP + H(+)</text>
        <dbReference type="Rhea" id="RHEA:31319"/>
        <dbReference type="ChEBI" id="CHEBI:15378"/>
        <dbReference type="ChEBI" id="CHEBI:58223"/>
        <dbReference type="ChEBI" id="CHEBI:58272"/>
        <dbReference type="ChEBI" id="CHEBI:58885"/>
        <dbReference type="ChEBI" id="CHEBI:62600"/>
        <dbReference type="EC" id="2.4.1.266"/>
    </reaction>
    <physiologicalReaction direction="left-to-right" evidence="9">
        <dbReference type="Rhea" id="RHEA:31320"/>
    </physiologicalReaction>
</comment>
<evidence type="ECO:0000256" key="10">
    <source>
        <dbReference type="ARBA" id="ARBA00048997"/>
    </source>
</evidence>
<protein>
    <recommendedName>
        <fullName evidence="8">Glucosyl-3-phosphoglycerate synthase</fullName>
        <ecNumber evidence="7">2.4.1.266</ecNumber>
    </recommendedName>
</protein>
<dbReference type="Proteomes" id="UP001589627">
    <property type="component" value="Unassembled WGS sequence"/>
</dbReference>
<feature type="domain" description="Glycosyltransferase 2-like" evidence="11">
    <location>
        <begin position="34"/>
        <end position="159"/>
    </location>
</feature>
<evidence type="ECO:0000256" key="5">
    <source>
        <dbReference type="ARBA" id="ARBA00022679"/>
    </source>
</evidence>
<keyword evidence="13" id="KW-1185">Reference proteome</keyword>
<name>A0ABV5YI28_9ACTN</name>
<reference evidence="12 13" key="1">
    <citation type="submission" date="2024-09" db="EMBL/GenBank/DDBJ databases">
        <authorList>
            <person name="Sun Q."/>
            <person name="Mori K."/>
        </authorList>
    </citation>
    <scope>NUCLEOTIDE SEQUENCE [LARGE SCALE GENOMIC DNA]</scope>
    <source>
        <strain evidence="12 13">TBRC 0563</strain>
    </source>
</reference>
<evidence type="ECO:0000313" key="13">
    <source>
        <dbReference type="Proteomes" id="UP001589627"/>
    </source>
</evidence>
<dbReference type="PANTHER" id="PTHR48090">
    <property type="entry name" value="UNDECAPRENYL-PHOSPHATE 4-DEOXY-4-FORMAMIDO-L-ARABINOSE TRANSFERASE-RELATED"/>
    <property type="match status" value="1"/>
</dbReference>
<dbReference type="Pfam" id="PF00535">
    <property type="entry name" value="Glycos_transf_2"/>
    <property type="match status" value="1"/>
</dbReference>
<keyword evidence="4 12" id="KW-0328">Glycosyltransferase</keyword>
<evidence type="ECO:0000256" key="2">
    <source>
        <dbReference type="ARBA" id="ARBA00001946"/>
    </source>
</evidence>
<dbReference type="NCBIfam" id="NF010496">
    <property type="entry name" value="PRK13915.1"/>
    <property type="match status" value="1"/>
</dbReference>
<dbReference type="InterPro" id="IPR029044">
    <property type="entry name" value="Nucleotide-diphossugar_trans"/>
</dbReference>
<comment type="caution">
    <text evidence="12">The sequence shown here is derived from an EMBL/GenBank/DDBJ whole genome shotgun (WGS) entry which is preliminary data.</text>
</comment>
<dbReference type="InterPro" id="IPR001173">
    <property type="entry name" value="Glyco_trans_2-like"/>
</dbReference>
<keyword evidence="5 12" id="KW-0808">Transferase</keyword>
<comment type="cofactor">
    <cofactor evidence="1">
        <name>Mn(2+)</name>
        <dbReference type="ChEBI" id="CHEBI:29035"/>
    </cofactor>
</comment>
<comment type="similarity">
    <text evidence="3">Belongs to the glycosyltransferase 2 family.</text>
</comment>
<dbReference type="SUPFAM" id="SSF53448">
    <property type="entry name" value="Nucleotide-diphospho-sugar transferases"/>
    <property type="match status" value="1"/>
</dbReference>
<dbReference type="RefSeq" id="WP_378204828.1">
    <property type="nucleotide sequence ID" value="NZ_JBHLZP010000155.1"/>
</dbReference>
<accession>A0ABV5YI28</accession>
<gene>
    <name evidence="12" type="ORF">ACFFNX_21215</name>
</gene>
<evidence type="ECO:0000313" key="12">
    <source>
        <dbReference type="EMBL" id="MFB9834710.1"/>
    </source>
</evidence>
<dbReference type="EMBL" id="JBHLZP010000155">
    <property type="protein sequence ID" value="MFB9834710.1"/>
    <property type="molecule type" value="Genomic_DNA"/>
</dbReference>
<evidence type="ECO:0000259" key="11">
    <source>
        <dbReference type="Pfam" id="PF00535"/>
    </source>
</evidence>
<dbReference type="GO" id="GO:0016757">
    <property type="term" value="F:glycosyltransferase activity"/>
    <property type="evidence" value="ECO:0007669"/>
    <property type="project" value="UniProtKB-KW"/>
</dbReference>
<dbReference type="PANTHER" id="PTHR48090:SF10">
    <property type="entry name" value="GLUCOSYL-3-PHOSPHOGLYCERATE SYNTHASE"/>
    <property type="match status" value="1"/>
</dbReference>
<sequence length="321" mass="34322">MLPQVEDWLRRRTSSAADWPVEDLLAAKGGTTVSVVLPARDERETVGEIVSSIRRDLVDGAPLVDEVIVIDSRSTDDTAEVAAAAGAVVVAQDDVLPGLPPMSGKGEALWKSMHVARGDLLVFVDADLREFTSAFVGGLLGPLLADPSVGYVKACYDRPFVTGGTTVAHGGGRVTELVARPLINMHWPLLAGVLQPLGGEYAGRRSLLERLPFVTGYGVELGLLVDVLEYAGLDAIAQVDLGTRVHRHQSAEALGGMSGQIMQTAWSRLERQGRVVRLEPPSTTLTQFRRVADGHEIRLSDVAVGERPPMIEVVDQLGSAV</sequence>
<dbReference type="InterPro" id="IPR050256">
    <property type="entry name" value="Glycosyltransferase_2"/>
</dbReference>
<dbReference type="EC" id="2.4.1.266" evidence="7"/>
<evidence type="ECO:0000256" key="9">
    <source>
        <dbReference type="ARBA" id="ARBA00048689"/>
    </source>
</evidence>
<evidence type="ECO:0000256" key="6">
    <source>
        <dbReference type="ARBA" id="ARBA00022842"/>
    </source>
</evidence>
<dbReference type="Gene3D" id="3.90.550.10">
    <property type="entry name" value="Spore Coat Polysaccharide Biosynthesis Protein SpsA, Chain A"/>
    <property type="match status" value="1"/>
</dbReference>
<comment type="catalytic activity">
    <reaction evidence="10">
        <text>an NDP-alpha-D-glucose + (2R)-3-phosphoglycerate = (2R)-2-O-(alpha-D-glucopyranosyl)-3-phospho-glycerate + a ribonucleoside 5'-diphosphate + H(+)</text>
        <dbReference type="Rhea" id="RHEA:47244"/>
        <dbReference type="ChEBI" id="CHEBI:15378"/>
        <dbReference type="ChEBI" id="CHEBI:57930"/>
        <dbReference type="ChEBI" id="CHEBI:58272"/>
        <dbReference type="ChEBI" id="CHEBI:62600"/>
        <dbReference type="ChEBI" id="CHEBI:76533"/>
        <dbReference type="EC" id="2.4.1.266"/>
    </reaction>
    <physiologicalReaction direction="left-to-right" evidence="10">
        <dbReference type="Rhea" id="RHEA:47245"/>
    </physiologicalReaction>
</comment>
<proteinExistence type="inferred from homology"/>
<keyword evidence="6" id="KW-0460">Magnesium</keyword>
<evidence type="ECO:0000256" key="8">
    <source>
        <dbReference type="ARBA" id="ARBA00040894"/>
    </source>
</evidence>
<evidence type="ECO:0000256" key="4">
    <source>
        <dbReference type="ARBA" id="ARBA00022676"/>
    </source>
</evidence>
<evidence type="ECO:0000256" key="3">
    <source>
        <dbReference type="ARBA" id="ARBA00006739"/>
    </source>
</evidence>
<evidence type="ECO:0000256" key="7">
    <source>
        <dbReference type="ARBA" id="ARBA00039022"/>
    </source>
</evidence>
<evidence type="ECO:0000256" key="1">
    <source>
        <dbReference type="ARBA" id="ARBA00001936"/>
    </source>
</evidence>
<organism evidence="12 13">
    <name type="scientific">Actinoallomurus acaciae</name>
    <dbReference type="NCBI Taxonomy" id="502577"/>
    <lineage>
        <taxon>Bacteria</taxon>
        <taxon>Bacillati</taxon>
        <taxon>Actinomycetota</taxon>
        <taxon>Actinomycetes</taxon>
        <taxon>Streptosporangiales</taxon>
        <taxon>Thermomonosporaceae</taxon>
        <taxon>Actinoallomurus</taxon>
    </lineage>
</organism>
<comment type="cofactor">
    <cofactor evidence="2">
        <name>Mg(2+)</name>
        <dbReference type="ChEBI" id="CHEBI:18420"/>
    </cofactor>
</comment>